<dbReference type="Proteomes" id="UP001321473">
    <property type="component" value="Unassembled WGS sequence"/>
</dbReference>
<gene>
    <name evidence="1" type="ORF">V5799_015486</name>
</gene>
<evidence type="ECO:0000313" key="1">
    <source>
        <dbReference type="EMBL" id="KAK8783172.1"/>
    </source>
</evidence>
<proteinExistence type="predicted"/>
<organism evidence="1 2">
    <name type="scientific">Amblyomma americanum</name>
    <name type="common">Lone star tick</name>
    <dbReference type="NCBI Taxonomy" id="6943"/>
    <lineage>
        <taxon>Eukaryota</taxon>
        <taxon>Metazoa</taxon>
        <taxon>Ecdysozoa</taxon>
        <taxon>Arthropoda</taxon>
        <taxon>Chelicerata</taxon>
        <taxon>Arachnida</taxon>
        <taxon>Acari</taxon>
        <taxon>Parasitiformes</taxon>
        <taxon>Ixodida</taxon>
        <taxon>Ixodoidea</taxon>
        <taxon>Ixodidae</taxon>
        <taxon>Amblyomminae</taxon>
        <taxon>Amblyomma</taxon>
    </lineage>
</organism>
<keyword evidence="2" id="KW-1185">Reference proteome</keyword>
<sequence length="73" mass="8323">MKRWEIIGRTFDLTGPQAEEKFRNVKDRWLKIVSAPEGARKSDAEGEAGKVHTDWTLFDIVDGMLSNTPLYAE</sequence>
<accession>A0AAQ4F938</accession>
<comment type="caution">
    <text evidence="1">The sequence shown here is derived from an EMBL/GenBank/DDBJ whole genome shotgun (WGS) entry which is preliminary data.</text>
</comment>
<reference evidence="1 2" key="1">
    <citation type="journal article" date="2023" name="Arcadia Sci">
        <title>De novo assembly of a long-read Amblyomma americanum tick genome.</title>
        <authorList>
            <person name="Chou S."/>
            <person name="Poskanzer K.E."/>
            <person name="Rollins M."/>
            <person name="Thuy-Boun P.S."/>
        </authorList>
    </citation>
    <scope>NUCLEOTIDE SEQUENCE [LARGE SCALE GENOMIC DNA]</scope>
    <source>
        <strain evidence="1">F_SG_1</strain>
        <tissue evidence="1">Salivary glands</tissue>
    </source>
</reference>
<protein>
    <submittedName>
        <fullName evidence="1">Uncharacterized protein</fullName>
    </submittedName>
</protein>
<feature type="non-terminal residue" evidence="1">
    <location>
        <position position="73"/>
    </location>
</feature>
<dbReference type="AlphaFoldDB" id="A0AAQ4F938"/>
<evidence type="ECO:0000313" key="2">
    <source>
        <dbReference type="Proteomes" id="UP001321473"/>
    </source>
</evidence>
<dbReference type="EMBL" id="JARKHS020005830">
    <property type="protein sequence ID" value="KAK8783172.1"/>
    <property type="molecule type" value="Genomic_DNA"/>
</dbReference>
<name>A0AAQ4F938_AMBAM</name>